<evidence type="ECO:0000259" key="3">
    <source>
        <dbReference type="SMART" id="SM00822"/>
    </source>
</evidence>
<comment type="similarity">
    <text evidence="1">Belongs to the short-chain dehydrogenases/reductases (SDR) family.</text>
</comment>
<feature type="domain" description="Ketoreductase" evidence="3">
    <location>
        <begin position="7"/>
        <end position="195"/>
    </location>
</feature>
<comment type="caution">
    <text evidence="4">The sequence shown here is derived from an EMBL/GenBank/DDBJ whole genome shotgun (WGS) entry which is preliminary data.</text>
</comment>
<sequence length="585" mass="61132">MLHLEGKVAVVTGAGRGIGRGVAEELAANGASVVVNDIGAELDGTGGSSSIAQGVVDDIMASGGNAVASGDSVTTWDGGQRIIETALDSFGRIDIVVTVAGILRDRMLYNMTEEEWDDVIAVHMKGTFTVVRHAAPIFRQQRGGRIITFSSGSGLVGSIGQSNYGAAKSGIAGFTKVLAKDLGKYGVTANSIAPRAETRMIASIPGNIQEMMVERGALPQSDELPWEPRDVAPFVAYLATDGAAQINGQVFLVYGGNVSHLSLPRRVNTIYAPNPPGYWELDELDRLAPKVLLQGSQSITGGSAFAEINPGSKAPAPAVTKAINGKRLEGRVAVVTGSGRGIGRGVAKLLASEGASIVVNDVGAALDGQGEDSTPAAQVVEEISELGGRAVASYHSVATAEGGANIVQQALDEFGRLDIVVTPAGILRDRMIFNMAEEEWDDGGQSNYGAAKDAIAGFTRVVAKELARYNATANIISPGASTRMTDSVPDSTRAMRAGEFPPPMEGMLTSEPDQVAPMVVWLCTDAAEGVSGNIFHCSGNRVSLMNHPVPHRSIYKDGRWTVDELSAVVPETIGMDLINPAPKQD</sequence>
<dbReference type="EMBL" id="CASHTH010001195">
    <property type="protein sequence ID" value="CAI8012581.1"/>
    <property type="molecule type" value="Genomic_DNA"/>
</dbReference>
<reference evidence="4" key="1">
    <citation type="submission" date="2023-03" db="EMBL/GenBank/DDBJ databases">
        <authorList>
            <person name="Steffen K."/>
            <person name="Cardenas P."/>
        </authorList>
    </citation>
    <scope>NUCLEOTIDE SEQUENCE</scope>
</reference>
<dbReference type="InterPro" id="IPR036291">
    <property type="entry name" value="NAD(P)-bd_dom_sf"/>
</dbReference>
<dbReference type="GO" id="GO:0016491">
    <property type="term" value="F:oxidoreductase activity"/>
    <property type="evidence" value="ECO:0007669"/>
    <property type="project" value="UniProtKB-KW"/>
</dbReference>
<dbReference type="PRINTS" id="PR00081">
    <property type="entry name" value="GDHRDH"/>
</dbReference>
<name>A0AA35WCV0_GEOBA</name>
<protein>
    <submittedName>
        <fullName evidence="4">Peroxisomal hydratase-dehydrogenase-epimerase</fullName>
    </submittedName>
</protein>
<organism evidence="4 5">
    <name type="scientific">Geodia barretti</name>
    <name type="common">Barrett's horny sponge</name>
    <dbReference type="NCBI Taxonomy" id="519541"/>
    <lineage>
        <taxon>Eukaryota</taxon>
        <taxon>Metazoa</taxon>
        <taxon>Porifera</taxon>
        <taxon>Demospongiae</taxon>
        <taxon>Heteroscleromorpha</taxon>
        <taxon>Tetractinellida</taxon>
        <taxon>Astrophorina</taxon>
        <taxon>Geodiidae</taxon>
        <taxon>Geodia</taxon>
    </lineage>
</organism>
<dbReference type="FunFam" id="3.40.50.720:FF:000084">
    <property type="entry name" value="Short-chain dehydrogenase reductase"/>
    <property type="match status" value="1"/>
</dbReference>
<dbReference type="InterPro" id="IPR051687">
    <property type="entry name" value="Peroxisomal_Beta-Oxidation"/>
</dbReference>
<evidence type="ECO:0000256" key="1">
    <source>
        <dbReference type="ARBA" id="ARBA00006484"/>
    </source>
</evidence>
<dbReference type="Pfam" id="PF00106">
    <property type="entry name" value="adh_short"/>
    <property type="match status" value="2"/>
</dbReference>
<keyword evidence="5" id="KW-1185">Reference proteome</keyword>
<dbReference type="SUPFAM" id="SSF51735">
    <property type="entry name" value="NAD(P)-binding Rossmann-fold domains"/>
    <property type="match status" value="2"/>
</dbReference>
<gene>
    <name evidence="4" type="ORF">GBAR_LOCUS8074</name>
</gene>
<evidence type="ECO:0000256" key="2">
    <source>
        <dbReference type="ARBA" id="ARBA00023002"/>
    </source>
</evidence>
<dbReference type="InterPro" id="IPR057326">
    <property type="entry name" value="KR_dom"/>
</dbReference>
<dbReference type="Pfam" id="PF13561">
    <property type="entry name" value="adh_short_C2"/>
    <property type="match status" value="1"/>
</dbReference>
<dbReference type="Proteomes" id="UP001174909">
    <property type="component" value="Unassembled WGS sequence"/>
</dbReference>
<dbReference type="PROSITE" id="PS00061">
    <property type="entry name" value="ADH_SHORT"/>
    <property type="match status" value="1"/>
</dbReference>
<dbReference type="PANTHER" id="PTHR45024:SF2">
    <property type="entry name" value="SCP2 DOMAIN-CONTAINING PROTEIN"/>
    <property type="match status" value="1"/>
</dbReference>
<evidence type="ECO:0000313" key="4">
    <source>
        <dbReference type="EMBL" id="CAI8012581.1"/>
    </source>
</evidence>
<proteinExistence type="inferred from homology"/>
<dbReference type="PANTHER" id="PTHR45024">
    <property type="entry name" value="DEHYDROGENASES, SHORT CHAIN"/>
    <property type="match status" value="1"/>
</dbReference>
<dbReference type="AlphaFoldDB" id="A0AA35WCV0"/>
<dbReference type="InterPro" id="IPR002347">
    <property type="entry name" value="SDR_fam"/>
</dbReference>
<dbReference type="InterPro" id="IPR020904">
    <property type="entry name" value="Sc_DH/Rdtase_CS"/>
</dbReference>
<keyword evidence="2" id="KW-0560">Oxidoreductase</keyword>
<dbReference type="SMART" id="SM00822">
    <property type="entry name" value="PKS_KR"/>
    <property type="match status" value="1"/>
</dbReference>
<dbReference type="Gene3D" id="3.40.50.720">
    <property type="entry name" value="NAD(P)-binding Rossmann-like Domain"/>
    <property type="match status" value="3"/>
</dbReference>
<evidence type="ECO:0000313" key="5">
    <source>
        <dbReference type="Proteomes" id="UP001174909"/>
    </source>
</evidence>
<dbReference type="PRINTS" id="PR00080">
    <property type="entry name" value="SDRFAMILY"/>
</dbReference>
<accession>A0AA35WCV0</accession>
<dbReference type="GO" id="GO:0006629">
    <property type="term" value="P:lipid metabolic process"/>
    <property type="evidence" value="ECO:0007669"/>
    <property type="project" value="UniProtKB-ARBA"/>
</dbReference>